<dbReference type="VEuPathDB" id="FungiDB:RhiirFUN_001669"/>
<dbReference type="VEuPathDB" id="FungiDB:RhiirFUN_001668"/>
<proteinExistence type="predicted"/>
<feature type="domain" description="HAT C-terminal dimerisation" evidence="1">
    <location>
        <begin position="161"/>
        <end position="225"/>
    </location>
</feature>
<evidence type="ECO:0000313" key="3">
    <source>
        <dbReference type="Proteomes" id="UP000232722"/>
    </source>
</evidence>
<evidence type="ECO:0000313" key="2">
    <source>
        <dbReference type="EMBL" id="PKB94037.1"/>
    </source>
</evidence>
<dbReference type="Pfam" id="PF05699">
    <property type="entry name" value="Dimer_Tnp_hAT"/>
    <property type="match status" value="1"/>
</dbReference>
<reference evidence="2 3" key="2">
    <citation type="submission" date="2017-09" db="EMBL/GenBank/DDBJ databases">
        <title>Extensive intraspecific genome diversity in a model arbuscular mycorrhizal fungus.</title>
        <authorList>
            <person name="Chen E.C."/>
            <person name="Morin E."/>
            <person name="Beaudet D."/>
            <person name="Noel J."/>
            <person name="Ndikumana S."/>
            <person name="Charron P."/>
            <person name="St-Onge C."/>
            <person name="Giorgi J."/>
            <person name="Grigoriev I.V."/>
            <person name="Roux C."/>
            <person name="Martin F.M."/>
            <person name="Corradi N."/>
        </authorList>
    </citation>
    <scope>NUCLEOTIDE SEQUENCE [LARGE SCALE GENOMIC DNA]</scope>
    <source>
        <strain evidence="2 3">A5</strain>
    </source>
</reference>
<dbReference type="SUPFAM" id="SSF53098">
    <property type="entry name" value="Ribonuclease H-like"/>
    <property type="match status" value="1"/>
</dbReference>
<dbReference type="GO" id="GO:0046983">
    <property type="term" value="F:protein dimerization activity"/>
    <property type="evidence" value="ECO:0007669"/>
    <property type="project" value="InterPro"/>
</dbReference>
<dbReference type="InterPro" id="IPR008906">
    <property type="entry name" value="HATC_C_dom"/>
</dbReference>
<dbReference type="VEuPathDB" id="FungiDB:FUN_015629"/>
<sequence>MFESADSIWRLKLALEKVANENSNIITSKSVLKSINARGFFHNVNLLLKVLDPLKKTVLSVEASNTNYADCFIALIRLANAIKQIPVERGLVGFRNHAIDFINRRWESFDNMPFILTYFLHPGYRIGNMGYDINDQEILIAQMLNFKDKQGTYAVPFVKKRVMPRTWWMSCDDQPPYLKQLALKMFSVVPHSASCERMFSALGWLYGKKRTTLDINTVEAMAKIRHFYQNNSKLISSEKTHTDNEVQKMVNESFFFDEVDYNEDNNNEDGYEEIFETQIPNHEVYVLIEDNVDLTNAIFLNNEEEEEDEIYN</sequence>
<gene>
    <name evidence="2" type="ORF">RhiirA5_386908</name>
</gene>
<dbReference type="EMBL" id="LLXJ01006760">
    <property type="protein sequence ID" value="PKB94037.1"/>
    <property type="molecule type" value="Genomic_DNA"/>
</dbReference>
<protein>
    <recommendedName>
        <fullName evidence="1">HAT C-terminal dimerisation domain-containing protein</fullName>
    </recommendedName>
</protein>
<accession>A0A2N0NHI0</accession>
<dbReference type="AlphaFoldDB" id="A0A2N0NHI0"/>
<comment type="caution">
    <text evidence="2">The sequence shown here is derived from an EMBL/GenBank/DDBJ whole genome shotgun (WGS) entry which is preliminary data.</text>
</comment>
<reference evidence="2 3" key="1">
    <citation type="submission" date="2016-04" db="EMBL/GenBank/DDBJ databases">
        <title>Genome analyses suggest a sexual origin of heterokaryosis in a supposedly ancient asexual fungus.</title>
        <authorList>
            <person name="Ropars J."/>
            <person name="Sedzielewska K."/>
            <person name="Noel J."/>
            <person name="Charron P."/>
            <person name="Farinelli L."/>
            <person name="Marton T."/>
            <person name="Kruger M."/>
            <person name="Pelin A."/>
            <person name="Brachmann A."/>
            <person name="Corradi N."/>
        </authorList>
    </citation>
    <scope>NUCLEOTIDE SEQUENCE [LARGE SCALE GENOMIC DNA]</scope>
    <source>
        <strain evidence="2 3">A5</strain>
    </source>
</reference>
<dbReference type="VEuPathDB" id="FungiDB:RhiirA1_539964"/>
<evidence type="ECO:0000259" key="1">
    <source>
        <dbReference type="Pfam" id="PF05699"/>
    </source>
</evidence>
<organism evidence="2 3">
    <name type="scientific">Rhizophagus irregularis</name>
    <dbReference type="NCBI Taxonomy" id="588596"/>
    <lineage>
        <taxon>Eukaryota</taxon>
        <taxon>Fungi</taxon>
        <taxon>Fungi incertae sedis</taxon>
        <taxon>Mucoromycota</taxon>
        <taxon>Glomeromycotina</taxon>
        <taxon>Glomeromycetes</taxon>
        <taxon>Glomerales</taxon>
        <taxon>Glomeraceae</taxon>
        <taxon>Rhizophagus</taxon>
    </lineage>
</organism>
<dbReference type="Proteomes" id="UP000232722">
    <property type="component" value="Unassembled WGS sequence"/>
</dbReference>
<name>A0A2N0NHI0_9GLOM</name>
<dbReference type="InterPro" id="IPR012337">
    <property type="entry name" value="RNaseH-like_sf"/>
</dbReference>